<dbReference type="RefSeq" id="WP_353713630.1">
    <property type="nucleotide sequence ID" value="NZ_CP159280.1"/>
</dbReference>
<evidence type="ECO:0000256" key="3">
    <source>
        <dbReference type="ARBA" id="ARBA00022692"/>
    </source>
</evidence>
<feature type="transmembrane region" description="Helical" evidence="6">
    <location>
        <begin position="70"/>
        <end position="95"/>
    </location>
</feature>
<dbReference type="PANTHER" id="PTHR32196">
    <property type="entry name" value="ABC TRANSPORTER PERMEASE PROTEIN YPHD-RELATED-RELATED"/>
    <property type="match status" value="1"/>
</dbReference>
<gene>
    <name evidence="7" type="ORF">ABRP34_22870</name>
</gene>
<dbReference type="GO" id="GO:0022857">
    <property type="term" value="F:transmembrane transporter activity"/>
    <property type="evidence" value="ECO:0007669"/>
    <property type="project" value="InterPro"/>
</dbReference>
<feature type="transmembrane region" description="Helical" evidence="6">
    <location>
        <begin position="163"/>
        <end position="187"/>
    </location>
</feature>
<dbReference type="EMBL" id="CP159280">
    <property type="protein sequence ID" value="XCH13949.1"/>
    <property type="molecule type" value="Genomic_DNA"/>
</dbReference>
<comment type="subcellular location">
    <subcellularLocation>
        <location evidence="1">Cell membrane</location>
        <topology evidence="1">Multi-pass membrane protein</topology>
    </subcellularLocation>
</comment>
<organism evidence="7">
    <name type="scientific">Arthrobacter sp. K5</name>
    <dbReference type="NCBI Taxonomy" id="2839623"/>
    <lineage>
        <taxon>Bacteria</taxon>
        <taxon>Bacillati</taxon>
        <taxon>Actinomycetota</taxon>
        <taxon>Actinomycetes</taxon>
        <taxon>Micrococcales</taxon>
        <taxon>Micrococcaceae</taxon>
        <taxon>Arthrobacter</taxon>
    </lineage>
</organism>
<keyword evidence="4 6" id="KW-1133">Transmembrane helix</keyword>
<dbReference type="PANTHER" id="PTHR32196:SF72">
    <property type="entry name" value="RIBOSE IMPORT PERMEASE PROTEIN RBSC"/>
    <property type="match status" value="1"/>
</dbReference>
<proteinExistence type="predicted"/>
<keyword evidence="3 6" id="KW-0812">Transmembrane</keyword>
<evidence type="ECO:0000313" key="7">
    <source>
        <dbReference type="EMBL" id="XCH13949.1"/>
    </source>
</evidence>
<dbReference type="GO" id="GO:0005886">
    <property type="term" value="C:plasma membrane"/>
    <property type="evidence" value="ECO:0007669"/>
    <property type="project" value="UniProtKB-SubCell"/>
</dbReference>
<feature type="transmembrane region" description="Helical" evidence="6">
    <location>
        <begin position="6"/>
        <end position="24"/>
    </location>
</feature>
<evidence type="ECO:0000256" key="6">
    <source>
        <dbReference type="SAM" id="Phobius"/>
    </source>
</evidence>
<feature type="transmembrane region" description="Helical" evidence="6">
    <location>
        <begin position="208"/>
        <end position="234"/>
    </location>
</feature>
<evidence type="ECO:0000256" key="1">
    <source>
        <dbReference type="ARBA" id="ARBA00004651"/>
    </source>
</evidence>
<sequence>MLGLVMMAGLLIVGAITVPGFVSGDNIRSMLLLGAFLGLASVGQTLVALLGGLDLSIPYLIGSANIGTLFLMTSGVPAGIAIPVILVLGTLIGVLNGVLSLRLQNQALIVTLGVGFATVGAAQILSNVGTSNAGGTSGVVPDWLANVSSINGSTFGLPVPPIVFVWLILAVLLILAMRSTWFGRSIYALGGNRSAARLMLISEPRRWVAVYTLSGLFSAATGIALLGFTGGAFVRVGDPYLFLTVAAVAVGGTSLLGGKGGYGSTLIGVLVLIVLTSLLVGYGLDNNAQQFVLGLLIVPLVGFYARNPHLRQQI</sequence>
<reference evidence="7" key="1">
    <citation type="submission" date="2024-06" db="EMBL/GenBank/DDBJ databases">
        <title>Biodegradation of dimethachlon by Arthrobacter sp. K5: mechanistic insights and ecological implications.</title>
        <authorList>
            <person name="Hu S."/>
            <person name="Lu P."/>
        </authorList>
    </citation>
    <scope>NUCLEOTIDE SEQUENCE</scope>
    <source>
        <strain evidence="7">K5</strain>
        <plasmid evidence="7">unnamed</plasmid>
    </source>
</reference>
<keyword evidence="5 6" id="KW-0472">Membrane</keyword>
<accession>A0AAU8EWT4</accession>
<evidence type="ECO:0000256" key="5">
    <source>
        <dbReference type="ARBA" id="ARBA00023136"/>
    </source>
</evidence>
<feature type="transmembrane region" description="Helical" evidence="6">
    <location>
        <begin position="107"/>
        <end position="125"/>
    </location>
</feature>
<evidence type="ECO:0000256" key="2">
    <source>
        <dbReference type="ARBA" id="ARBA00022475"/>
    </source>
</evidence>
<geneLocation type="plasmid" evidence="7">
    <name>unnamed</name>
</geneLocation>
<feature type="transmembrane region" description="Helical" evidence="6">
    <location>
        <begin position="288"/>
        <end position="305"/>
    </location>
</feature>
<name>A0AAU8EWT4_9MICC</name>
<dbReference type="InterPro" id="IPR001851">
    <property type="entry name" value="ABC_transp_permease"/>
</dbReference>
<dbReference type="CDD" id="cd06579">
    <property type="entry name" value="TM_PBP1_transp_AraH_like"/>
    <property type="match status" value="1"/>
</dbReference>
<keyword evidence="2" id="KW-1003">Cell membrane</keyword>
<feature type="transmembrane region" description="Helical" evidence="6">
    <location>
        <begin position="265"/>
        <end position="282"/>
    </location>
</feature>
<feature type="transmembrane region" description="Helical" evidence="6">
    <location>
        <begin position="240"/>
        <end position="258"/>
    </location>
</feature>
<evidence type="ECO:0000256" key="4">
    <source>
        <dbReference type="ARBA" id="ARBA00022989"/>
    </source>
</evidence>
<keyword evidence="7" id="KW-0614">Plasmid</keyword>
<feature type="transmembrane region" description="Helical" evidence="6">
    <location>
        <begin position="31"/>
        <end position="50"/>
    </location>
</feature>
<dbReference type="AlphaFoldDB" id="A0AAU8EWT4"/>
<dbReference type="Pfam" id="PF02653">
    <property type="entry name" value="BPD_transp_2"/>
    <property type="match status" value="1"/>
</dbReference>
<protein>
    <submittedName>
        <fullName evidence="7">ABC transporter permease</fullName>
    </submittedName>
</protein>